<gene>
    <name evidence="2" type="ORF">M6B38_164340</name>
    <name evidence="1" type="ORF">M6B38_204600</name>
</gene>
<protein>
    <submittedName>
        <fullName evidence="1">Uncharacterized protein</fullName>
    </submittedName>
</protein>
<name>A0AAX6E809_IRIPA</name>
<reference evidence="1" key="1">
    <citation type="journal article" date="2023" name="GigaByte">
        <title>Genome assembly of the bearded iris, Iris pallida Lam.</title>
        <authorList>
            <person name="Bruccoleri R.E."/>
            <person name="Oakeley E.J."/>
            <person name="Faust A.M.E."/>
            <person name="Altorfer M."/>
            <person name="Dessus-Babus S."/>
            <person name="Burckhardt D."/>
            <person name="Oertli M."/>
            <person name="Naumann U."/>
            <person name="Petersen F."/>
            <person name="Wong J."/>
        </authorList>
    </citation>
    <scope>NUCLEOTIDE SEQUENCE</scope>
    <source>
        <strain evidence="1">GSM-AAB239-AS_SAM_17_03QT</strain>
    </source>
</reference>
<evidence type="ECO:0000313" key="2">
    <source>
        <dbReference type="EMBL" id="KAJ6808559.1"/>
    </source>
</evidence>
<accession>A0AAX6E809</accession>
<dbReference type="AlphaFoldDB" id="A0AAX6E809"/>
<organism evidence="1 3">
    <name type="scientific">Iris pallida</name>
    <name type="common">Sweet iris</name>
    <dbReference type="NCBI Taxonomy" id="29817"/>
    <lineage>
        <taxon>Eukaryota</taxon>
        <taxon>Viridiplantae</taxon>
        <taxon>Streptophyta</taxon>
        <taxon>Embryophyta</taxon>
        <taxon>Tracheophyta</taxon>
        <taxon>Spermatophyta</taxon>
        <taxon>Magnoliopsida</taxon>
        <taxon>Liliopsida</taxon>
        <taxon>Asparagales</taxon>
        <taxon>Iridaceae</taxon>
        <taxon>Iridoideae</taxon>
        <taxon>Irideae</taxon>
        <taxon>Iris</taxon>
    </lineage>
</organism>
<evidence type="ECO:0000313" key="1">
    <source>
        <dbReference type="EMBL" id="KAJ6800206.1"/>
    </source>
</evidence>
<sequence>MDKAGRRSVESCHRGRWCRSARHRRRRRLGWRRKPVLTGGVALDGERARAPDLRRGAVLRSAR</sequence>
<dbReference type="EMBL" id="JANAVB010033220">
    <property type="protein sequence ID" value="KAJ6808559.1"/>
    <property type="molecule type" value="Genomic_DNA"/>
</dbReference>
<evidence type="ECO:0000313" key="3">
    <source>
        <dbReference type="Proteomes" id="UP001140949"/>
    </source>
</evidence>
<proteinExistence type="predicted"/>
<keyword evidence="3" id="KW-1185">Reference proteome</keyword>
<comment type="caution">
    <text evidence="1">The sequence shown here is derived from an EMBL/GenBank/DDBJ whole genome shotgun (WGS) entry which is preliminary data.</text>
</comment>
<reference evidence="1" key="2">
    <citation type="submission" date="2023-04" db="EMBL/GenBank/DDBJ databases">
        <authorList>
            <person name="Bruccoleri R.E."/>
            <person name="Oakeley E.J."/>
            <person name="Faust A.-M."/>
            <person name="Dessus-Babus S."/>
            <person name="Altorfer M."/>
            <person name="Burckhardt D."/>
            <person name="Oertli M."/>
            <person name="Naumann U."/>
            <person name="Petersen F."/>
            <person name="Wong J."/>
        </authorList>
    </citation>
    <scope>NUCLEOTIDE SEQUENCE</scope>
    <source>
        <strain evidence="1">GSM-AAB239-AS_SAM_17_03QT</strain>
        <tissue evidence="1">Leaf</tissue>
    </source>
</reference>
<dbReference type="EMBL" id="JANAVB010039029">
    <property type="protein sequence ID" value="KAJ6800206.1"/>
    <property type="molecule type" value="Genomic_DNA"/>
</dbReference>
<dbReference type="Proteomes" id="UP001140949">
    <property type="component" value="Unassembled WGS sequence"/>
</dbReference>